<accession>A0AAV1GW11</accession>
<sequence length="126" mass="13986">MANGREENQHGPVRSPDGLQVRLLSSQVLVLHGGSVRPCTSGKHVHNFLHRTHETATELQLRTALLFSQICTLPCTVTPLRGRARVHPRCAERCETAQRRRKLCAPRRSASPQNSSTHILLSNPSV</sequence>
<organism evidence="2 3">
    <name type="scientific">Xyrichtys novacula</name>
    <name type="common">Pearly razorfish</name>
    <name type="synonym">Hemipteronotus novacula</name>
    <dbReference type="NCBI Taxonomy" id="13765"/>
    <lineage>
        <taxon>Eukaryota</taxon>
        <taxon>Metazoa</taxon>
        <taxon>Chordata</taxon>
        <taxon>Craniata</taxon>
        <taxon>Vertebrata</taxon>
        <taxon>Euteleostomi</taxon>
        <taxon>Actinopterygii</taxon>
        <taxon>Neopterygii</taxon>
        <taxon>Teleostei</taxon>
        <taxon>Neoteleostei</taxon>
        <taxon>Acanthomorphata</taxon>
        <taxon>Eupercaria</taxon>
        <taxon>Labriformes</taxon>
        <taxon>Labridae</taxon>
        <taxon>Xyrichtys</taxon>
    </lineage>
</organism>
<gene>
    <name evidence="2" type="ORF">XNOV1_A034924</name>
</gene>
<feature type="compositionally biased region" description="Polar residues" evidence="1">
    <location>
        <begin position="110"/>
        <end position="126"/>
    </location>
</feature>
<feature type="region of interest" description="Disordered" evidence="1">
    <location>
        <begin position="105"/>
        <end position="126"/>
    </location>
</feature>
<evidence type="ECO:0000313" key="2">
    <source>
        <dbReference type="EMBL" id="CAJ1076996.1"/>
    </source>
</evidence>
<dbReference type="Proteomes" id="UP001178508">
    <property type="component" value="Chromosome 17"/>
</dbReference>
<evidence type="ECO:0000256" key="1">
    <source>
        <dbReference type="SAM" id="MobiDB-lite"/>
    </source>
</evidence>
<protein>
    <submittedName>
        <fullName evidence="2">Uncharacterized protein</fullName>
    </submittedName>
</protein>
<reference evidence="2" key="1">
    <citation type="submission" date="2023-08" db="EMBL/GenBank/DDBJ databases">
        <authorList>
            <person name="Alioto T."/>
            <person name="Alioto T."/>
            <person name="Gomez Garrido J."/>
        </authorList>
    </citation>
    <scope>NUCLEOTIDE SEQUENCE</scope>
</reference>
<name>A0AAV1GW11_XYRNO</name>
<keyword evidence="3" id="KW-1185">Reference proteome</keyword>
<evidence type="ECO:0000313" key="3">
    <source>
        <dbReference type="Proteomes" id="UP001178508"/>
    </source>
</evidence>
<dbReference type="AlphaFoldDB" id="A0AAV1GW11"/>
<dbReference type="EMBL" id="OY660880">
    <property type="protein sequence ID" value="CAJ1076996.1"/>
    <property type="molecule type" value="Genomic_DNA"/>
</dbReference>
<proteinExistence type="predicted"/>